<dbReference type="eggNOG" id="ENOG50306XS">
    <property type="taxonomic scope" value="Bacteria"/>
</dbReference>
<gene>
    <name evidence="1" type="ORF">Q765_18975</name>
</gene>
<keyword evidence="2" id="KW-1185">Reference proteome</keyword>
<organism evidence="1 2">
    <name type="scientific">Flavobacterium rivuli WB 3.3-2 = DSM 21788</name>
    <dbReference type="NCBI Taxonomy" id="1121895"/>
    <lineage>
        <taxon>Bacteria</taxon>
        <taxon>Pseudomonadati</taxon>
        <taxon>Bacteroidota</taxon>
        <taxon>Flavobacteriia</taxon>
        <taxon>Flavobacteriales</taxon>
        <taxon>Flavobacteriaceae</taxon>
        <taxon>Flavobacterium</taxon>
    </lineage>
</organism>
<reference evidence="1 2" key="1">
    <citation type="submission" date="2013-09" db="EMBL/GenBank/DDBJ databases">
        <authorList>
            <person name="Zeng Z."/>
            <person name="Chen C."/>
        </authorList>
    </citation>
    <scope>NUCLEOTIDE SEQUENCE [LARGE SCALE GENOMIC DNA]</scope>
    <source>
        <strain evidence="1 2">WB 3.3-2</strain>
    </source>
</reference>
<proteinExistence type="predicted"/>
<dbReference type="AlphaFoldDB" id="A0A0A2LY34"/>
<dbReference type="EMBL" id="JRLX01000031">
    <property type="protein sequence ID" value="KGO84914.1"/>
    <property type="molecule type" value="Genomic_DNA"/>
</dbReference>
<comment type="caution">
    <text evidence="1">The sequence shown here is derived from an EMBL/GenBank/DDBJ whole genome shotgun (WGS) entry which is preliminary data.</text>
</comment>
<dbReference type="Proteomes" id="UP000030152">
    <property type="component" value="Unassembled WGS sequence"/>
</dbReference>
<sequence>MAALLSCYSFSASAQTDVPQAQAGAVESLFNVQAGIVGIYVNYEMPLSTRWALRAEAGLDLWYYDAYKYNGTSVIKDKGTFFAPDISIEPRWYYNIEKRARKGKHTENNSANFITLAVKYYPDLFKIGGPDYIYVPNQISFTPKWGIRRAIAKSNFNYELGIGVGYLRYISDSQFLARRDDVVVDAHIRIGYTFK</sequence>
<evidence type="ECO:0008006" key="3">
    <source>
        <dbReference type="Google" id="ProtNLM"/>
    </source>
</evidence>
<evidence type="ECO:0000313" key="1">
    <source>
        <dbReference type="EMBL" id="KGO84914.1"/>
    </source>
</evidence>
<name>A0A0A2LY34_9FLAO</name>
<accession>A0A0A2LY34</accession>
<evidence type="ECO:0000313" key="2">
    <source>
        <dbReference type="Proteomes" id="UP000030152"/>
    </source>
</evidence>
<protein>
    <recommendedName>
        <fullName evidence="3">Outer membrane protein beta-barrel domain-containing protein</fullName>
    </recommendedName>
</protein>